<dbReference type="RefSeq" id="XP_037394798.1">
    <property type="nucleotide sequence ID" value="XM_037538901.1"/>
</dbReference>
<evidence type="ECO:0000256" key="7">
    <source>
        <dbReference type="ARBA" id="ARBA00023015"/>
    </source>
</evidence>
<dbReference type="Proteomes" id="UP001501920">
    <property type="component" value="Chromosome 5"/>
</dbReference>
<dbReference type="InterPro" id="IPR036236">
    <property type="entry name" value="Znf_C2H2_sf"/>
</dbReference>
<dbReference type="SUPFAM" id="SSF57667">
    <property type="entry name" value="beta-beta-alpha zinc fingers"/>
    <property type="match status" value="2"/>
</dbReference>
<dbReference type="AlphaFoldDB" id="A0AAR2IN07"/>
<dbReference type="FunFam" id="3.30.160.60:FF:000671">
    <property type="entry name" value="Zinc finger protein 26"/>
    <property type="match status" value="1"/>
</dbReference>
<dbReference type="FunFam" id="3.30.160.60:FF:001480">
    <property type="entry name" value="Si:cabz01071911.3"/>
    <property type="match status" value="1"/>
</dbReference>
<dbReference type="InterPro" id="IPR050331">
    <property type="entry name" value="Zinc_finger"/>
</dbReference>
<dbReference type="GO" id="GO:0005634">
    <property type="term" value="C:nucleus"/>
    <property type="evidence" value="ECO:0007669"/>
    <property type="project" value="UniProtKB-SubCell"/>
</dbReference>
<evidence type="ECO:0000256" key="9">
    <source>
        <dbReference type="ARBA" id="ARBA00023163"/>
    </source>
</evidence>
<evidence type="ECO:0000256" key="12">
    <source>
        <dbReference type="SAM" id="Coils"/>
    </source>
</evidence>
<evidence type="ECO:0000256" key="2">
    <source>
        <dbReference type="ARBA" id="ARBA00006991"/>
    </source>
</evidence>
<keyword evidence="12" id="KW-0175">Coiled coil</keyword>
<comment type="similarity">
    <text evidence="2">Belongs to the krueppel C2H2-type zinc-finger protein family.</text>
</comment>
<keyword evidence="10" id="KW-0539">Nucleus</keyword>
<dbReference type="Ensembl" id="ENSPNAT00000061030.1">
    <property type="protein sequence ID" value="ENSPNAP00000039066.1"/>
    <property type="gene ID" value="ENSPNAG00000032856.1"/>
</dbReference>
<feature type="domain" description="C2H2-type" evidence="14">
    <location>
        <begin position="526"/>
        <end position="553"/>
    </location>
</feature>
<reference evidence="15" key="2">
    <citation type="submission" date="2025-08" db="UniProtKB">
        <authorList>
            <consortium name="Ensembl"/>
        </authorList>
    </citation>
    <scope>IDENTIFICATION</scope>
</reference>
<keyword evidence="5 11" id="KW-0863">Zinc-finger</keyword>
<evidence type="ECO:0000256" key="11">
    <source>
        <dbReference type="PROSITE-ProRule" id="PRU00042"/>
    </source>
</evidence>
<dbReference type="SMART" id="SM00355">
    <property type="entry name" value="ZnF_C2H2"/>
    <property type="match status" value="3"/>
</dbReference>
<evidence type="ECO:0000256" key="1">
    <source>
        <dbReference type="ARBA" id="ARBA00004123"/>
    </source>
</evidence>
<protein>
    <submittedName>
        <fullName evidence="15">Si:ch211-89o9.6</fullName>
    </submittedName>
</protein>
<dbReference type="PROSITE" id="PS50157">
    <property type="entry name" value="ZINC_FINGER_C2H2_2"/>
    <property type="match status" value="3"/>
</dbReference>
<reference evidence="15" key="3">
    <citation type="submission" date="2025-09" db="UniProtKB">
        <authorList>
            <consortium name="Ensembl"/>
        </authorList>
    </citation>
    <scope>IDENTIFICATION</scope>
</reference>
<evidence type="ECO:0000256" key="13">
    <source>
        <dbReference type="SAM" id="MobiDB-lite"/>
    </source>
</evidence>
<evidence type="ECO:0000256" key="10">
    <source>
        <dbReference type="ARBA" id="ARBA00023242"/>
    </source>
</evidence>
<evidence type="ECO:0000256" key="5">
    <source>
        <dbReference type="ARBA" id="ARBA00022771"/>
    </source>
</evidence>
<sequence length="609" mass="66943">MSNRLAFQTQLASIMEVLANAAVAEICKLVDDDYAVMSLQMSQCQRENKALKRKLHLLELRMARGYAERRIRESSLNRSSRVQVSASLPDKYREYRAPAGDIFPSQEELYGRPLNDDLWRERESSGTDVAIGRPVIKDSENVVGDAGMTGPDAVLVKAETDESQKRQELFIREDGVAEAVSESGEAGFSAVQVEKAEGHHSRTRRQALEPQTTEDEEPDVLFIKEELSEQEGRESQKHGGTSEQNGFVESSTDICGSRVPSSPAQITVALGAEESDVLDASLVKEDRPEKEQKTLSSQSAGVQITIQSVVGSQPPGSLHSREPGLPHRAAAPIGVKVWDLPSAESQLQGAVENNNNPLSNQSTQRRKMSMTVDVLGTNNTLYERPGEVETLFTRWTANNSSDSQPSCSYIVEADQDQDCVLVQPTALSVRGMPEGLDGLQDAGGPLGTEPEWTTAAISHQTQSQQLSHYNRTEGVRLEATNRANITPSIPKITMNSQMLPNFTQPGFSLAALQLPKRMEKGKRKSYICKYCGKAFTGLSNVEAHQRVHTGEKPFKCETCGKLFAEAGNLKKHQRVHTGEKPFTCTRCGKRFAWICNLRTHQQSASCGGV</sequence>
<evidence type="ECO:0000256" key="4">
    <source>
        <dbReference type="ARBA" id="ARBA00022737"/>
    </source>
</evidence>
<keyword evidence="3" id="KW-0479">Metal-binding</keyword>
<dbReference type="GO" id="GO:0008270">
    <property type="term" value="F:zinc ion binding"/>
    <property type="evidence" value="ECO:0007669"/>
    <property type="project" value="UniProtKB-KW"/>
</dbReference>
<evidence type="ECO:0000313" key="15">
    <source>
        <dbReference type="Ensembl" id="ENSPNAP00000039066.1"/>
    </source>
</evidence>
<evidence type="ECO:0000256" key="6">
    <source>
        <dbReference type="ARBA" id="ARBA00022833"/>
    </source>
</evidence>
<feature type="compositionally biased region" description="Basic and acidic residues" evidence="13">
    <location>
        <begin position="222"/>
        <end position="237"/>
    </location>
</feature>
<dbReference type="PANTHER" id="PTHR16515:SF66">
    <property type="entry name" value="C2H2-TYPE DOMAIN-CONTAINING PROTEIN"/>
    <property type="match status" value="1"/>
</dbReference>
<dbReference type="PANTHER" id="PTHR16515">
    <property type="entry name" value="PR DOMAIN ZINC FINGER PROTEIN"/>
    <property type="match status" value="1"/>
</dbReference>
<evidence type="ECO:0000313" key="16">
    <source>
        <dbReference type="Proteomes" id="UP001501920"/>
    </source>
</evidence>
<dbReference type="Gene3D" id="3.30.160.60">
    <property type="entry name" value="Classic Zinc Finger"/>
    <property type="match status" value="3"/>
</dbReference>
<comment type="subcellular location">
    <subcellularLocation>
        <location evidence="1">Nucleus</location>
    </subcellularLocation>
</comment>
<organism evidence="15 16">
    <name type="scientific">Pygocentrus nattereri</name>
    <name type="common">Red-bellied piranha</name>
    <dbReference type="NCBI Taxonomy" id="42514"/>
    <lineage>
        <taxon>Eukaryota</taxon>
        <taxon>Metazoa</taxon>
        <taxon>Chordata</taxon>
        <taxon>Craniata</taxon>
        <taxon>Vertebrata</taxon>
        <taxon>Euteleostomi</taxon>
        <taxon>Actinopterygii</taxon>
        <taxon>Neopterygii</taxon>
        <taxon>Teleostei</taxon>
        <taxon>Ostariophysi</taxon>
        <taxon>Characiformes</taxon>
        <taxon>Characoidei</taxon>
        <taxon>Pygocentrus</taxon>
    </lineage>
</organism>
<keyword evidence="6" id="KW-0862">Zinc</keyword>
<dbReference type="PROSITE" id="PS00028">
    <property type="entry name" value="ZINC_FINGER_C2H2_1"/>
    <property type="match status" value="2"/>
</dbReference>
<feature type="coiled-coil region" evidence="12">
    <location>
        <begin position="34"/>
        <end position="61"/>
    </location>
</feature>
<evidence type="ECO:0000256" key="3">
    <source>
        <dbReference type="ARBA" id="ARBA00022723"/>
    </source>
</evidence>
<dbReference type="Pfam" id="PF00096">
    <property type="entry name" value="zf-C2H2"/>
    <property type="match status" value="2"/>
</dbReference>
<dbReference type="GO" id="GO:0003677">
    <property type="term" value="F:DNA binding"/>
    <property type="evidence" value="ECO:0007669"/>
    <property type="project" value="UniProtKB-KW"/>
</dbReference>
<feature type="compositionally biased region" description="Basic and acidic residues" evidence="13">
    <location>
        <begin position="282"/>
        <end position="293"/>
    </location>
</feature>
<dbReference type="InterPro" id="IPR013087">
    <property type="entry name" value="Znf_C2H2_type"/>
</dbReference>
<feature type="region of interest" description="Disordered" evidence="13">
    <location>
        <begin position="281"/>
        <end position="300"/>
    </location>
</feature>
<dbReference type="GeneID" id="108426094"/>
<keyword evidence="4" id="KW-0677">Repeat</keyword>
<accession>A0AAR2IN07</accession>
<dbReference type="FunFam" id="3.30.160.60:FF:001498">
    <property type="entry name" value="Zinc finger protein 404"/>
    <property type="match status" value="1"/>
</dbReference>
<dbReference type="GO" id="GO:0010468">
    <property type="term" value="P:regulation of gene expression"/>
    <property type="evidence" value="ECO:0007669"/>
    <property type="project" value="TreeGrafter"/>
</dbReference>
<proteinExistence type="inferred from homology"/>
<feature type="region of interest" description="Disordered" evidence="13">
    <location>
        <begin position="193"/>
        <end position="260"/>
    </location>
</feature>
<reference evidence="15 16" key="1">
    <citation type="submission" date="2020-10" db="EMBL/GenBank/DDBJ databases">
        <title>Pygocentrus nattereri (red-bellied piranha) genome, fPygNat1, primary haplotype.</title>
        <authorList>
            <person name="Myers G."/>
            <person name="Meyer A."/>
            <person name="Karagic N."/>
            <person name="Pippel M."/>
            <person name="Winkler S."/>
            <person name="Tracey A."/>
            <person name="Wood J."/>
            <person name="Formenti G."/>
            <person name="Howe K."/>
            <person name="Fedrigo O."/>
            <person name="Jarvis E.D."/>
        </authorList>
    </citation>
    <scope>NUCLEOTIDE SEQUENCE [LARGE SCALE GENOMIC DNA]</scope>
</reference>
<keyword evidence="16" id="KW-1185">Reference proteome</keyword>
<feature type="compositionally biased region" description="Polar residues" evidence="13">
    <location>
        <begin position="238"/>
        <end position="260"/>
    </location>
</feature>
<name>A0AAR2IN07_PYGNA</name>
<feature type="domain" description="C2H2-type" evidence="14">
    <location>
        <begin position="582"/>
        <end position="609"/>
    </location>
</feature>
<evidence type="ECO:0000256" key="8">
    <source>
        <dbReference type="ARBA" id="ARBA00023125"/>
    </source>
</evidence>
<keyword evidence="8" id="KW-0238">DNA-binding</keyword>
<keyword evidence="7" id="KW-0805">Transcription regulation</keyword>
<evidence type="ECO:0000259" key="14">
    <source>
        <dbReference type="PROSITE" id="PS50157"/>
    </source>
</evidence>
<dbReference type="GeneTree" id="ENSGT00940000169481"/>
<feature type="domain" description="C2H2-type" evidence="14">
    <location>
        <begin position="554"/>
        <end position="581"/>
    </location>
</feature>
<keyword evidence="9" id="KW-0804">Transcription</keyword>